<keyword evidence="3" id="KW-0547">Nucleotide-binding</keyword>
<dbReference type="InterPro" id="IPR031475">
    <property type="entry name" value="NBD_C"/>
</dbReference>
<accession>A0ABY4D6W9</accession>
<keyword evidence="2" id="KW-0808">Transferase</keyword>
<gene>
    <name evidence="9" type="ORF">MUG09_09165</name>
</gene>
<name>A0ABY4D6W9_9SPIR</name>
<dbReference type="Pfam" id="PF17042">
    <property type="entry name" value="NBD_C"/>
    <property type="match status" value="1"/>
</dbReference>
<evidence type="ECO:0000256" key="4">
    <source>
        <dbReference type="ARBA" id="ARBA00022777"/>
    </source>
</evidence>
<evidence type="ECO:0000256" key="6">
    <source>
        <dbReference type="ARBA" id="ARBA00023277"/>
    </source>
</evidence>
<keyword evidence="5" id="KW-0067">ATP-binding</keyword>
<protein>
    <recommendedName>
        <fullName evidence="11">Four-carbon acid sugar kinase family protein</fullName>
    </recommendedName>
</protein>
<dbReference type="Pfam" id="PF07005">
    <property type="entry name" value="SBD_N"/>
    <property type="match status" value="1"/>
</dbReference>
<evidence type="ECO:0000313" key="9">
    <source>
        <dbReference type="EMBL" id="UOM49725.1"/>
    </source>
</evidence>
<evidence type="ECO:0000313" key="10">
    <source>
        <dbReference type="Proteomes" id="UP000829708"/>
    </source>
</evidence>
<evidence type="ECO:0008006" key="11">
    <source>
        <dbReference type="Google" id="ProtNLM"/>
    </source>
</evidence>
<evidence type="ECO:0000256" key="1">
    <source>
        <dbReference type="ARBA" id="ARBA00005715"/>
    </source>
</evidence>
<dbReference type="Gene3D" id="3.40.50.10840">
    <property type="entry name" value="Putative sugar-binding, N-terminal domain"/>
    <property type="match status" value="1"/>
</dbReference>
<dbReference type="EMBL" id="CP094929">
    <property type="protein sequence ID" value="UOM49725.1"/>
    <property type="molecule type" value="Genomic_DNA"/>
</dbReference>
<dbReference type="RefSeq" id="WP_244771119.1">
    <property type="nucleotide sequence ID" value="NZ_CP094929.1"/>
</dbReference>
<proteinExistence type="inferred from homology"/>
<evidence type="ECO:0000256" key="2">
    <source>
        <dbReference type="ARBA" id="ARBA00022679"/>
    </source>
</evidence>
<keyword evidence="6" id="KW-0119">Carbohydrate metabolism</keyword>
<reference evidence="10" key="1">
    <citation type="journal article" date="2024" name="J Bioinform Genom">
        <title>Complete genome sequence of the type strain bacterium Sphaerochaeta associata GLS2t (VKM B-2742)t.</title>
        <authorList>
            <person name="Troshina O.Y."/>
            <person name="Tepeeva A.N."/>
            <person name="Arzamasceva V.O."/>
            <person name="Whitman W.B."/>
            <person name="Varghese N."/>
            <person name="Shapiro N."/>
            <person name="Woyke T."/>
            <person name="Kripides N.C."/>
            <person name="Vasilenko O.V."/>
        </authorList>
    </citation>
    <scope>NUCLEOTIDE SEQUENCE [LARGE SCALE GENOMIC DNA]</scope>
    <source>
        <strain evidence="10">GLS2T</strain>
    </source>
</reference>
<dbReference type="InterPro" id="IPR010737">
    <property type="entry name" value="4-carb_acid_sugar_kinase_N"/>
</dbReference>
<organism evidence="9 10">
    <name type="scientific">Sphaerochaeta associata</name>
    <dbReference type="NCBI Taxonomy" id="1129264"/>
    <lineage>
        <taxon>Bacteria</taxon>
        <taxon>Pseudomonadati</taxon>
        <taxon>Spirochaetota</taxon>
        <taxon>Spirochaetia</taxon>
        <taxon>Spirochaetales</taxon>
        <taxon>Sphaerochaetaceae</taxon>
        <taxon>Sphaerochaeta</taxon>
    </lineage>
</organism>
<evidence type="ECO:0000259" key="8">
    <source>
        <dbReference type="Pfam" id="PF17042"/>
    </source>
</evidence>
<dbReference type="Gene3D" id="3.40.980.20">
    <property type="entry name" value="Four-carbon acid sugar kinase, nucleotide binding domain"/>
    <property type="match status" value="1"/>
</dbReference>
<feature type="domain" description="Four-carbon acid sugar kinase N-terminal" evidence="7">
    <location>
        <begin position="5"/>
        <end position="215"/>
    </location>
</feature>
<feature type="domain" description="Four-carbon acid sugar kinase nucleotide binding" evidence="8">
    <location>
        <begin position="227"/>
        <end position="393"/>
    </location>
</feature>
<evidence type="ECO:0000259" key="7">
    <source>
        <dbReference type="Pfam" id="PF07005"/>
    </source>
</evidence>
<evidence type="ECO:0000256" key="5">
    <source>
        <dbReference type="ARBA" id="ARBA00022840"/>
    </source>
</evidence>
<dbReference type="SUPFAM" id="SSF142764">
    <property type="entry name" value="YgbK-like"/>
    <property type="match status" value="1"/>
</dbReference>
<sequence length="403" mass="43888">MQTYLIIADDFTGANDTGLQLVRRSVKVRVQIGRPGLLPPSYSLVLDTESRNLSPQRAREAVQASLLDMDMASFSVVMKKIDSTLRGNIVEEVREVAKRMQASIIVVATAFPDMGRICRDSVVYVHDKPLRETEHGKDPLKPVTEDNLSNLFSPFNRVVHLSVDTIRARSWPMLRDGVVVCDSTTNEDLNLIAGWALSLNQKVLFVGSAGLGEALVNQHYPSKPILGLVASLSEVTRRQVLYAQNRGISTVSVSVCDLLVQKGIHSYAERVRLLLSQNKDVLLIASSVLEHSEYKASIETGRGLGLSESQVGNAVRLALSTIAKEVMETHELGGLFLTGGDTAFGILELLKISEVEIKGEVLLGLPLLEVVGSKYASLKLVTKAGAFGGDDAIAYALRVLREL</sequence>
<keyword evidence="4" id="KW-0418">Kinase</keyword>
<dbReference type="InterPro" id="IPR037051">
    <property type="entry name" value="4-carb_acid_sugar_kinase_N_sf"/>
</dbReference>
<evidence type="ECO:0000256" key="3">
    <source>
        <dbReference type="ARBA" id="ARBA00022741"/>
    </source>
</evidence>
<keyword evidence="10" id="KW-1185">Reference proteome</keyword>
<dbReference type="InterPro" id="IPR042213">
    <property type="entry name" value="NBD_C_sf"/>
</dbReference>
<comment type="similarity">
    <text evidence="1">Belongs to the four-carbon acid sugar kinase family.</text>
</comment>
<dbReference type="Proteomes" id="UP000829708">
    <property type="component" value="Chromosome"/>
</dbReference>